<keyword evidence="2" id="KW-0472">Membrane</keyword>
<sequence length="266" mass="27503">MSDQNPTPPGDDPIFGEQPAASNDPVFGGGTPPPPPPPPMPPAPPAGPGAGDTVGSAFSWAVAKFQENIGIWISLAAIVFALNAAQTIISRVINNNSGTTTGGVFAGLGLTLVLGVVFGVLAWLASIGVYRAALRRSQGTQPSFDMLTTGENLVPYIVVAIVYGIATVVGLALCILPGVAVIFLFLFAPFFALDKGQGVGEALRNSYRLVTQNFGAVVLVAIVNILASILGSLPFTFGLLTLVTLPFSALFTVHAYRTLQNETVAP</sequence>
<feature type="compositionally biased region" description="Pro residues" evidence="1">
    <location>
        <begin position="1"/>
        <end position="11"/>
    </location>
</feature>
<evidence type="ECO:0000256" key="1">
    <source>
        <dbReference type="SAM" id="MobiDB-lite"/>
    </source>
</evidence>
<dbReference type="Pfam" id="PF25231">
    <property type="entry name" value="DUF7847"/>
    <property type="match status" value="1"/>
</dbReference>
<keyword evidence="2" id="KW-0812">Transmembrane</keyword>
<organism evidence="4 5">
    <name type="scientific">Longivirga aurantiaca</name>
    <dbReference type="NCBI Taxonomy" id="1837743"/>
    <lineage>
        <taxon>Bacteria</taxon>
        <taxon>Bacillati</taxon>
        <taxon>Actinomycetota</taxon>
        <taxon>Actinomycetes</taxon>
        <taxon>Sporichthyales</taxon>
        <taxon>Sporichthyaceae</taxon>
        <taxon>Longivirga</taxon>
    </lineage>
</organism>
<feature type="transmembrane region" description="Helical" evidence="2">
    <location>
        <begin position="153"/>
        <end position="186"/>
    </location>
</feature>
<feature type="transmembrane region" description="Helical" evidence="2">
    <location>
        <begin position="69"/>
        <end position="93"/>
    </location>
</feature>
<accession>A0ABW1T433</accession>
<keyword evidence="2" id="KW-1133">Transmembrane helix</keyword>
<evidence type="ECO:0000313" key="4">
    <source>
        <dbReference type="EMBL" id="MFC6239059.1"/>
    </source>
</evidence>
<name>A0ABW1T433_9ACTN</name>
<feature type="transmembrane region" description="Helical" evidence="2">
    <location>
        <begin position="105"/>
        <end position="133"/>
    </location>
</feature>
<feature type="transmembrane region" description="Helical" evidence="2">
    <location>
        <begin position="235"/>
        <end position="256"/>
    </location>
</feature>
<dbReference type="InterPro" id="IPR057169">
    <property type="entry name" value="DUF7847"/>
</dbReference>
<feature type="compositionally biased region" description="Pro residues" evidence="1">
    <location>
        <begin position="31"/>
        <end position="47"/>
    </location>
</feature>
<dbReference type="RefSeq" id="WP_386767801.1">
    <property type="nucleotide sequence ID" value="NZ_JBHSTI010000008.1"/>
</dbReference>
<feature type="transmembrane region" description="Helical" evidence="2">
    <location>
        <begin position="207"/>
        <end position="229"/>
    </location>
</feature>
<keyword evidence="5" id="KW-1185">Reference proteome</keyword>
<proteinExistence type="predicted"/>
<reference evidence="5" key="1">
    <citation type="journal article" date="2019" name="Int. J. Syst. Evol. Microbiol.">
        <title>The Global Catalogue of Microorganisms (GCM) 10K type strain sequencing project: providing services to taxonomists for standard genome sequencing and annotation.</title>
        <authorList>
            <consortium name="The Broad Institute Genomics Platform"/>
            <consortium name="The Broad Institute Genome Sequencing Center for Infectious Disease"/>
            <person name="Wu L."/>
            <person name="Ma J."/>
        </authorList>
    </citation>
    <scope>NUCLEOTIDE SEQUENCE [LARGE SCALE GENOMIC DNA]</scope>
    <source>
        <strain evidence="5">CGMCC 4.7317</strain>
    </source>
</reference>
<feature type="region of interest" description="Disordered" evidence="1">
    <location>
        <begin position="1"/>
        <end position="52"/>
    </location>
</feature>
<protein>
    <recommendedName>
        <fullName evidence="3">DUF7847 domain-containing protein</fullName>
    </recommendedName>
</protein>
<evidence type="ECO:0000259" key="3">
    <source>
        <dbReference type="Pfam" id="PF25231"/>
    </source>
</evidence>
<comment type="caution">
    <text evidence="4">The sequence shown here is derived from an EMBL/GenBank/DDBJ whole genome shotgun (WGS) entry which is preliminary data.</text>
</comment>
<evidence type="ECO:0000256" key="2">
    <source>
        <dbReference type="SAM" id="Phobius"/>
    </source>
</evidence>
<dbReference type="Proteomes" id="UP001596138">
    <property type="component" value="Unassembled WGS sequence"/>
</dbReference>
<gene>
    <name evidence="4" type="ORF">ACFQGU_14330</name>
</gene>
<feature type="domain" description="DUF7847" evidence="3">
    <location>
        <begin position="50"/>
        <end position="250"/>
    </location>
</feature>
<dbReference type="EMBL" id="JBHSTI010000008">
    <property type="protein sequence ID" value="MFC6239059.1"/>
    <property type="molecule type" value="Genomic_DNA"/>
</dbReference>
<evidence type="ECO:0000313" key="5">
    <source>
        <dbReference type="Proteomes" id="UP001596138"/>
    </source>
</evidence>